<dbReference type="AlphaFoldDB" id="F0W7G6"/>
<name>F0W7G6_9STRA</name>
<proteinExistence type="predicted"/>
<protein>
    <submittedName>
        <fullName evidence="1">AlNc14C29G2779 protein</fullName>
    </submittedName>
</protein>
<gene>
    <name evidence="1" type="primary">AlNc14C29G2779</name>
    <name evidence="1" type="ORF">ALNC14_032100</name>
</gene>
<sequence length="115" mass="13001">MCASYQFTLSTSMLFFIKILPNQMLPSVAISFWSLLRVFEARRVSQSADGLVRPRNWNALGEAQLKEFSPVVTKDVLIDGVLPSVNVNECRSTASHALDPDLDEVCVRRERLRQC</sequence>
<evidence type="ECO:0000313" key="1">
    <source>
        <dbReference type="EMBL" id="CCA17067.1"/>
    </source>
</evidence>
<dbReference type="EMBL" id="FR824074">
    <property type="protein sequence ID" value="CCA17067.1"/>
    <property type="molecule type" value="Genomic_DNA"/>
</dbReference>
<accession>F0W7G6</accession>
<reference evidence="1" key="1">
    <citation type="journal article" date="2011" name="PLoS Biol.">
        <title>Gene gain and loss during evolution of obligate parasitism in the white rust pathogen of Arabidopsis thaliana.</title>
        <authorList>
            <person name="Kemen E."/>
            <person name="Gardiner A."/>
            <person name="Schultz-Larsen T."/>
            <person name="Kemen A.C."/>
            <person name="Balmuth A.L."/>
            <person name="Robert-Seilaniantz A."/>
            <person name="Bailey K."/>
            <person name="Holub E."/>
            <person name="Studholme D.J."/>
            <person name="Maclean D."/>
            <person name="Jones J.D."/>
        </authorList>
    </citation>
    <scope>NUCLEOTIDE SEQUENCE</scope>
</reference>
<dbReference type="HOGENOM" id="CLU_2113495_0_0_1"/>
<organism evidence="1">
    <name type="scientific">Albugo laibachii Nc14</name>
    <dbReference type="NCBI Taxonomy" id="890382"/>
    <lineage>
        <taxon>Eukaryota</taxon>
        <taxon>Sar</taxon>
        <taxon>Stramenopiles</taxon>
        <taxon>Oomycota</taxon>
        <taxon>Peronosporomycetes</taxon>
        <taxon>Albuginales</taxon>
        <taxon>Albuginaceae</taxon>
        <taxon>Albugo</taxon>
    </lineage>
</organism>
<reference evidence="1" key="2">
    <citation type="submission" date="2011-02" db="EMBL/GenBank/DDBJ databases">
        <authorList>
            <person name="MacLean D."/>
        </authorList>
    </citation>
    <scope>NUCLEOTIDE SEQUENCE</scope>
</reference>